<keyword evidence="8" id="KW-0807">Transducer</keyword>
<dbReference type="PANTHER" id="PTHR24229:SF40">
    <property type="entry name" value="ALLATOSTATIN C RECEPTOR 1-RELATED"/>
    <property type="match status" value="1"/>
</dbReference>
<keyword evidence="2" id="KW-1003">Cell membrane</keyword>
<dbReference type="InterPro" id="IPR000276">
    <property type="entry name" value="GPCR_Rhodpsn"/>
</dbReference>
<keyword evidence="5" id="KW-0297">G-protein coupled receptor</keyword>
<evidence type="ECO:0000256" key="9">
    <source>
        <dbReference type="SAM" id="Phobius"/>
    </source>
</evidence>
<reference evidence="11" key="1">
    <citation type="submission" date="2021-02" db="EMBL/GenBank/DDBJ databases">
        <authorList>
            <person name="Nowell W R."/>
        </authorList>
    </citation>
    <scope>NUCLEOTIDE SEQUENCE</scope>
</reference>
<sequence length="151" mass="17969">MRSRRLSLSHRSLNTYKRRATTLVLLIIILFFVLWSPLWILQLYDTFNERGPTQYIQILNFVTLVFVYANGLLNPLLYLILTQNFRDYIRTNKWSTWKSRQRSKNNQTFFYTTKPIIINENQIPEQQTSGILHNDDDQHAFVRNEPSSAAN</sequence>
<dbReference type="EMBL" id="CAJNOE010000029">
    <property type="protein sequence ID" value="CAF0766616.1"/>
    <property type="molecule type" value="Genomic_DNA"/>
</dbReference>
<dbReference type="PROSITE" id="PS50262">
    <property type="entry name" value="G_PROTEIN_RECEP_F1_2"/>
    <property type="match status" value="1"/>
</dbReference>
<comment type="caution">
    <text evidence="11">The sequence shown here is derived from an EMBL/GenBank/DDBJ whole genome shotgun (WGS) entry which is preliminary data.</text>
</comment>
<protein>
    <recommendedName>
        <fullName evidence="10">G-protein coupled receptors family 1 profile domain-containing protein</fullName>
    </recommendedName>
</protein>
<dbReference type="AlphaFoldDB" id="A0A813QF26"/>
<comment type="subcellular location">
    <subcellularLocation>
        <location evidence="1">Cell membrane</location>
        <topology evidence="1">Multi-pass membrane protein</topology>
    </subcellularLocation>
</comment>
<evidence type="ECO:0000259" key="10">
    <source>
        <dbReference type="PROSITE" id="PS50262"/>
    </source>
</evidence>
<name>A0A813QF26_9BILA</name>
<feature type="transmembrane region" description="Helical" evidence="9">
    <location>
        <begin position="20"/>
        <end position="41"/>
    </location>
</feature>
<dbReference type="GO" id="GO:0004930">
    <property type="term" value="F:G protein-coupled receptor activity"/>
    <property type="evidence" value="ECO:0007669"/>
    <property type="project" value="UniProtKB-KW"/>
</dbReference>
<dbReference type="CDD" id="cd00637">
    <property type="entry name" value="7tm_classA_rhodopsin-like"/>
    <property type="match status" value="1"/>
</dbReference>
<keyword evidence="6 9" id="KW-0472">Membrane</keyword>
<feature type="domain" description="G-protein coupled receptors family 1 profile" evidence="10">
    <location>
        <begin position="1"/>
        <end position="78"/>
    </location>
</feature>
<evidence type="ECO:0000313" key="12">
    <source>
        <dbReference type="Proteomes" id="UP000663860"/>
    </source>
</evidence>
<gene>
    <name evidence="11" type="ORF">IZO911_LOCUS5031</name>
</gene>
<organism evidence="11 12">
    <name type="scientific">Adineta steineri</name>
    <dbReference type="NCBI Taxonomy" id="433720"/>
    <lineage>
        <taxon>Eukaryota</taxon>
        <taxon>Metazoa</taxon>
        <taxon>Spiralia</taxon>
        <taxon>Gnathifera</taxon>
        <taxon>Rotifera</taxon>
        <taxon>Eurotatoria</taxon>
        <taxon>Bdelloidea</taxon>
        <taxon>Adinetida</taxon>
        <taxon>Adinetidae</taxon>
        <taxon>Adineta</taxon>
    </lineage>
</organism>
<keyword evidence="3 9" id="KW-0812">Transmembrane</keyword>
<dbReference type="SUPFAM" id="SSF81321">
    <property type="entry name" value="Family A G protein-coupled receptor-like"/>
    <property type="match status" value="1"/>
</dbReference>
<keyword evidence="4 9" id="KW-1133">Transmembrane helix</keyword>
<dbReference type="InterPro" id="IPR017452">
    <property type="entry name" value="GPCR_Rhodpsn_7TM"/>
</dbReference>
<dbReference type="PRINTS" id="PR00237">
    <property type="entry name" value="GPCRRHODOPSN"/>
</dbReference>
<dbReference type="GO" id="GO:0043005">
    <property type="term" value="C:neuron projection"/>
    <property type="evidence" value="ECO:0007669"/>
    <property type="project" value="TreeGrafter"/>
</dbReference>
<dbReference type="PANTHER" id="PTHR24229">
    <property type="entry name" value="NEUROPEPTIDES RECEPTOR"/>
    <property type="match status" value="1"/>
</dbReference>
<dbReference type="Proteomes" id="UP000663860">
    <property type="component" value="Unassembled WGS sequence"/>
</dbReference>
<evidence type="ECO:0000313" key="11">
    <source>
        <dbReference type="EMBL" id="CAF0766616.1"/>
    </source>
</evidence>
<evidence type="ECO:0000256" key="2">
    <source>
        <dbReference type="ARBA" id="ARBA00022475"/>
    </source>
</evidence>
<evidence type="ECO:0000256" key="3">
    <source>
        <dbReference type="ARBA" id="ARBA00022692"/>
    </source>
</evidence>
<evidence type="ECO:0000256" key="4">
    <source>
        <dbReference type="ARBA" id="ARBA00022989"/>
    </source>
</evidence>
<dbReference type="GO" id="GO:0042277">
    <property type="term" value="F:peptide binding"/>
    <property type="evidence" value="ECO:0007669"/>
    <property type="project" value="TreeGrafter"/>
</dbReference>
<dbReference type="Gene3D" id="1.20.1070.10">
    <property type="entry name" value="Rhodopsin 7-helix transmembrane proteins"/>
    <property type="match status" value="1"/>
</dbReference>
<evidence type="ECO:0000256" key="6">
    <source>
        <dbReference type="ARBA" id="ARBA00023136"/>
    </source>
</evidence>
<accession>A0A813QF26</accession>
<keyword evidence="7" id="KW-0675">Receptor</keyword>
<evidence type="ECO:0000256" key="1">
    <source>
        <dbReference type="ARBA" id="ARBA00004651"/>
    </source>
</evidence>
<feature type="transmembrane region" description="Helical" evidence="9">
    <location>
        <begin position="61"/>
        <end position="81"/>
    </location>
</feature>
<dbReference type="GO" id="GO:0005886">
    <property type="term" value="C:plasma membrane"/>
    <property type="evidence" value="ECO:0007669"/>
    <property type="project" value="UniProtKB-SubCell"/>
</dbReference>
<proteinExistence type="predicted"/>
<dbReference type="Pfam" id="PF00001">
    <property type="entry name" value="7tm_1"/>
    <property type="match status" value="1"/>
</dbReference>
<evidence type="ECO:0000256" key="5">
    <source>
        <dbReference type="ARBA" id="ARBA00023040"/>
    </source>
</evidence>
<evidence type="ECO:0000256" key="8">
    <source>
        <dbReference type="ARBA" id="ARBA00023224"/>
    </source>
</evidence>
<evidence type="ECO:0000256" key="7">
    <source>
        <dbReference type="ARBA" id="ARBA00023170"/>
    </source>
</evidence>